<accession>A0A2P2P5D4</accession>
<evidence type="ECO:0000313" key="1">
    <source>
        <dbReference type="EMBL" id="MBX49889.1"/>
    </source>
</evidence>
<reference evidence="1" key="1">
    <citation type="submission" date="2018-02" db="EMBL/GenBank/DDBJ databases">
        <title>Rhizophora mucronata_Transcriptome.</title>
        <authorList>
            <person name="Meera S.P."/>
            <person name="Sreeshan A."/>
            <person name="Augustine A."/>
        </authorList>
    </citation>
    <scope>NUCLEOTIDE SEQUENCE</scope>
    <source>
        <tissue evidence="1">Leaf</tissue>
    </source>
</reference>
<name>A0A2P2P5D4_RHIMU</name>
<proteinExistence type="predicted"/>
<sequence length="50" mass="5793">MIWVSCRSEGDRGERRQAGLRWWLSLPPQFPTGVQPGCSTSQQLPWIFVF</sequence>
<organism evidence="1">
    <name type="scientific">Rhizophora mucronata</name>
    <name type="common">Asiatic mangrove</name>
    <dbReference type="NCBI Taxonomy" id="61149"/>
    <lineage>
        <taxon>Eukaryota</taxon>
        <taxon>Viridiplantae</taxon>
        <taxon>Streptophyta</taxon>
        <taxon>Embryophyta</taxon>
        <taxon>Tracheophyta</taxon>
        <taxon>Spermatophyta</taxon>
        <taxon>Magnoliopsida</taxon>
        <taxon>eudicotyledons</taxon>
        <taxon>Gunneridae</taxon>
        <taxon>Pentapetalae</taxon>
        <taxon>rosids</taxon>
        <taxon>fabids</taxon>
        <taxon>Malpighiales</taxon>
        <taxon>Rhizophoraceae</taxon>
        <taxon>Rhizophora</taxon>
    </lineage>
</organism>
<dbReference type="EMBL" id="GGEC01069405">
    <property type="protein sequence ID" value="MBX49889.1"/>
    <property type="molecule type" value="Transcribed_RNA"/>
</dbReference>
<dbReference type="AlphaFoldDB" id="A0A2P2P5D4"/>
<protein>
    <submittedName>
        <fullName evidence="1">Uncharacterized protein</fullName>
    </submittedName>
</protein>